<proteinExistence type="predicted"/>
<dbReference type="AlphaFoldDB" id="A0A8X7MQ72"/>
<gene>
    <name evidence="2" type="ORF">A4X06_0g6057</name>
</gene>
<reference evidence="2" key="1">
    <citation type="submission" date="2016-04" db="EMBL/GenBank/DDBJ databases">
        <authorList>
            <person name="Nguyen H.D."/>
            <person name="Samba Siva P."/>
            <person name="Cullis J."/>
            <person name="Levesque C.A."/>
            <person name="Hambleton S."/>
        </authorList>
    </citation>
    <scope>NUCLEOTIDE SEQUENCE</scope>
    <source>
        <strain evidence="2">DAOMC 236426</strain>
    </source>
</reference>
<feature type="region of interest" description="Disordered" evidence="1">
    <location>
        <begin position="121"/>
        <end position="154"/>
    </location>
</feature>
<dbReference type="EMBL" id="LWDE02000821">
    <property type="protein sequence ID" value="KAE8243920.1"/>
    <property type="molecule type" value="Genomic_DNA"/>
</dbReference>
<evidence type="ECO:0000256" key="1">
    <source>
        <dbReference type="SAM" id="MobiDB-lite"/>
    </source>
</evidence>
<feature type="region of interest" description="Disordered" evidence="1">
    <location>
        <begin position="1"/>
        <end position="34"/>
    </location>
</feature>
<reference evidence="2" key="2">
    <citation type="journal article" date="2019" name="IMA Fungus">
        <title>Genome sequencing and comparison of five Tilletia species to identify candidate genes for the detection of regulated species infecting wheat.</title>
        <authorList>
            <person name="Nguyen H.D.T."/>
            <person name="Sultana T."/>
            <person name="Kesanakurti P."/>
            <person name="Hambleton S."/>
        </authorList>
    </citation>
    <scope>NUCLEOTIDE SEQUENCE</scope>
    <source>
        <strain evidence="2">DAOMC 236426</strain>
    </source>
</reference>
<feature type="compositionally biased region" description="Low complexity" evidence="1">
    <location>
        <begin position="130"/>
        <end position="146"/>
    </location>
</feature>
<sequence length="167" mass="17553">MTGASTSAPLPSFNRPDGLGPSAEPESIFGARGPGVLPTELVEQLEQAGALATDEEVDAVHATSVEADTHEGAAQFVNETLDLTLHLQQSTLAPSTKASWDRCKRHFLVFWRCLSRIRAQQHRPADAADESGSGSAGTSSSTEPAANGSSGGGWRRVDALEEILVSE</sequence>
<comment type="caution">
    <text evidence="2">The sequence shown here is derived from an EMBL/GenBank/DDBJ whole genome shotgun (WGS) entry which is preliminary data.</text>
</comment>
<keyword evidence="3" id="KW-1185">Reference proteome</keyword>
<accession>A0A8X7MQ72</accession>
<organism evidence="2 3">
    <name type="scientific">Tilletia controversa</name>
    <name type="common">dwarf bunt fungus</name>
    <dbReference type="NCBI Taxonomy" id="13291"/>
    <lineage>
        <taxon>Eukaryota</taxon>
        <taxon>Fungi</taxon>
        <taxon>Dikarya</taxon>
        <taxon>Basidiomycota</taxon>
        <taxon>Ustilaginomycotina</taxon>
        <taxon>Exobasidiomycetes</taxon>
        <taxon>Tilletiales</taxon>
        <taxon>Tilletiaceae</taxon>
        <taxon>Tilletia</taxon>
    </lineage>
</organism>
<evidence type="ECO:0000313" key="2">
    <source>
        <dbReference type="EMBL" id="KAE8243920.1"/>
    </source>
</evidence>
<protein>
    <submittedName>
        <fullName evidence="2">Uncharacterized protein</fullName>
    </submittedName>
</protein>
<evidence type="ECO:0000313" key="3">
    <source>
        <dbReference type="Proteomes" id="UP000077684"/>
    </source>
</evidence>
<dbReference type="Proteomes" id="UP000077684">
    <property type="component" value="Unassembled WGS sequence"/>
</dbReference>
<name>A0A8X7MQ72_9BASI</name>